<proteinExistence type="predicted"/>
<dbReference type="EMBL" id="OZ034815">
    <property type="protein sequence ID" value="CAL1370587.1"/>
    <property type="molecule type" value="Genomic_DNA"/>
</dbReference>
<organism evidence="1 2">
    <name type="scientific">Linum trigynum</name>
    <dbReference type="NCBI Taxonomy" id="586398"/>
    <lineage>
        <taxon>Eukaryota</taxon>
        <taxon>Viridiplantae</taxon>
        <taxon>Streptophyta</taxon>
        <taxon>Embryophyta</taxon>
        <taxon>Tracheophyta</taxon>
        <taxon>Spermatophyta</taxon>
        <taxon>Magnoliopsida</taxon>
        <taxon>eudicotyledons</taxon>
        <taxon>Gunneridae</taxon>
        <taxon>Pentapetalae</taxon>
        <taxon>rosids</taxon>
        <taxon>fabids</taxon>
        <taxon>Malpighiales</taxon>
        <taxon>Linaceae</taxon>
        <taxon>Linum</taxon>
    </lineage>
</organism>
<keyword evidence="2" id="KW-1185">Reference proteome</keyword>
<sequence length="285" mass="32177">MPSPMVEYKPPLPFPTSVYKERLEARCGGFMEMLQNLHLNVPFLEAMAHMPRYAKYLKGFLTKKPNFEDLANVTLGEECSAFILNRWPKKRLDPSSFTIPLSIGNHHIENALADLGASVNVRPYKLFKRLDLGELKTTNLSVTLVDRSVIDPRGIVEDMLVRVGTFCYPTDFVILGISEGSDMHLILGRPFLATAKTLIDVNEGTLILRDGEERITLEIEPKARNEDVKELVSDDLNVSGGEPLKENPTITWVACEDIKQEVNEGTIPKERKKKAWRKKMKQALA</sequence>
<evidence type="ECO:0000313" key="1">
    <source>
        <dbReference type="EMBL" id="CAL1370587.1"/>
    </source>
</evidence>
<accession>A0AAV2DCQ0</accession>
<protein>
    <submittedName>
        <fullName evidence="1">Uncharacterized protein</fullName>
    </submittedName>
</protein>
<dbReference type="CDD" id="cd00303">
    <property type="entry name" value="retropepsin_like"/>
    <property type="match status" value="1"/>
</dbReference>
<dbReference type="InterPro" id="IPR021109">
    <property type="entry name" value="Peptidase_aspartic_dom_sf"/>
</dbReference>
<dbReference type="PANTHER" id="PTHR33067:SF35">
    <property type="entry name" value="ASPARTIC PEPTIDASE DDI1-TYPE DOMAIN-CONTAINING PROTEIN"/>
    <property type="match status" value="1"/>
</dbReference>
<dbReference type="Gene3D" id="2.40.70.10">
    <property type="entry name" value="Acid Proteases"/>
    <property type="match status" value="1"/>
</dbReference>
<gene>
    <name evidence="1" type="ORF">LTRI10_LOCUS12703</name>
</gene>
<reference evidence="1 2" key="1">
    <citation type="submission" date="2024-04" db="EMBL/GenBank/DDBJ databases">
        <authorList>
            <person name="Fracassetti M."/>
        </authorList>
    </citation>
    <scope>NUCLEOTIDE SEQUENCE [LARGE SCALE GENOMIC DNA]</scope>
</reference>
<name>A0AAV2DCQ0_9ROSI</name>
<dbReference type="AlphaFoldDB" id="A0AAV2DCQ0"/>
<evidence type="ECO:0000313" key="2">
    <source>
        <dbReference type="Proteomes" id="UP001497516"/>
    </source>
</evidence>
<dbReference type="Proteomes" id="UP001497516">
    <property type="component" value="Chromosome 2"/>
</dbReference>
<dbReference type="PANTHER" id="PTHR33067">
    <property type="entry name" value="RNA-DIRECTED DNA POLYMERASE-RELATED"/>
    <property type="match status" value="1"/>
</dbReference>